<dbReference type="PANTHER" id="PTHR35890">
    <property type="match status" value="1"/>
</dbReference>
<dbReference type="AlphaFoldDB" id="A0AAW0ET11"/>
<dbReference type="SUPFAM" id="SSF49772">
    <property type="entry name" value="Ecotin, trypsin inhibitor"/>
    <property type="match status" value="1"/>
</dbReference>
<dbReference type="InterPro" id="IPR005658">
    <property type="entry name" value="Prot_inh_ecotin"/>
</dbReference>
<proteinExistence type="inferred from homology"/>
<name>A0AAW0ET11_9TRYP</name>
<dbReference type="EMBL" id="JAECZO010000079">
    <property type="protein sequence ID" value="KAK7196549.1"/>
    <property type="molecule type" value="Genomic_DNA"/>
</dbReference>
<comment type="similarity">
    <text evidence="1">Belongs to the protease inhibitor I11 (ecotin) family.</text>
</comment>
<sequence length="146" mass="16365">MDYCRIEAPYPKAESGEKRIVFALDPKGDHAEQARHMLQLIPGRVTEMSRGEAANHQILGGNIEQHTVEGWGAPYFRITLAKDAASTLMHVLDENKQERVRKFVAMSSPPMFPYASDHPVVVYLPKDAELRYSIWSGGEPQQAGTE</sequence>
<reference evidence="2 3" key="1">
    <citation type="journal article" date="2021" name="MBio">
        <title>A New Model Trypanosomatid, Novymonas esmeraldas: Genomic Perception of Its 'Candidatus Pandoraea novymonadis' Endosymbiont.</title>
        <authorList>
            <person name="Zakharova A."/>
            <person name="Saura A."/>
            <person name="Butenko A."/>
            <person name="Podesvova L."/>
            <person name="Warmusova S."/>
            <person name="Kostygov A.Y."/>
            <person name="Nenarokova A."/>
            <person name="Lukes J."/>
            <person name="Opperdoes F.R."/>
            <person name="Yurchenko V."/>
        </authorList>
    </citation>
    <scope>NUCLEOTIDE SEQUENCE [LARGE SCALE GENOMIC DNA]</scope>
    <source>
        <strain evidence="2 3">E262AT.01</strain>
    </source>
</reference>
<keyword evidence="3" id="KW-1185">Reference proteome</keyword>
<dbReference type="InterPro" id="IPR036198">
    <property type="entry name" value="Ecotin_sf"/>
</dbReference>
<accession>A0AAW0ET11</accession>
<evidence type="ECO:0000256" key="1">
    <source>
        <dbReference type="ARBA" id="ARBA00010558"/>
    </source>
</evidence>
<dbReference type="Proteomes" id="UP001430356">
    <property type="component" value="Unassembled WGS sequence"/>
</dbReference>
<organism evidence="2 3">
    <name type="scientific">Novymonas esmeraldas</name>
    <dbReference type="NCBI Taxonomy" id="1808958"/>
    <lineage>
        <taxon>Eukaryota</taxon>
        <taxon>Discoba</taxon>
        <taxon>Euglenozoa</taxon>
        <taxon>Kinetoplastea</taxon>
        <taxon>Metakinetoplastina</taxon>
        <taxon>Trypanosomatida</taxon>
        <taxon>Trypanosomatidae</taxon>
        <taxon>Novymonas</taxon>
    </lineage>
</organism>
<evidence type="ECO:0000313" key="2">
    <source>
        <dbReference type="EMBL" id="KAK7196549.1"/>
    </source>
</evidence>
<dbReference type="Gene3D" id="2.60.40.550">
    <property type="entry name" value="Ecotin"/>
    <property type="match status" value="1"/>
</dbReference>
<dbReference type="PANTHER" id="PTHR35890:SF3">
    <property type="entry name" value="ECOTIN"/>
    <property type="match status" value="1"/>
</dbReference>
<evidence type="ECO:0000313" key="3">
    <source>
        <dbReference type="Proteomes" id="UP001430356"/>
    </source>
</evidence>
<gene>
    <name evidence="2" type="ORF">NESM_000593100</name>
</gene>
<dbReference type="Pfam" id="PF03974">
    <property type="entry name" value="Ecotin"/>
    <property type="match status" value="1"/>
</dbReference>
<comment type="caution">
    <text evidence="2">The sequence shown here is derived from an EMBL/GenBank/DDBJ whole genome shotgun (WGS) entry which is preliminary data.</text>
</comment>
<protein>
    <submittedName>
        <fullName evidence="2">Inhibitor of serine peptidase (ISP)</fullName>
    </submittedName>
</protein>
<dbReference type="GO" id="GO:0004867">
    <property type="term" value="F:serine-type endopeptidase inhibitor activity"/>
    <property type="evidence" value="ECO:0007669"/>
    <property type="project" value="InterPro"/>
</dbReference>